<reference evidence="2" key="1">
    <citation type="submission" date="2018-05" db="EMBL/GenBank/DDBJ databases">
        <authorList>
            <person name="Lanie J.A."/>
            <person name="Ng W.-L."/>
            <person name="Kazmierczak K.M."/>
            <person name="Andrzejewski T.M."/>
            <person name="Davidsen T.M."/>
            <person name="Wayne K.J."/>
            <person name="Tettelin H."/>
            <person name="Glass J.I."/>
            <person name="Rusch D."/>
            <person name="Podicherti R."/>
            <person name="Tsui H.-C.T."/>
            <person name="Winkler M.E."/>
        </authorList>
    </citation>
    <scope>NUCLEOTIDE SEQUENCE</scope>
</reference>
<name>A0A382VF12_9ZZZZ</name>
<keyword evidence="1" id="KW-0812">Transmembrane</keyword>
<sequence>DFAGNQYFNFSGNGDLFLNVASFLAEEENLISIRPKERKNSPLSLTSDQGMLILMLGLLTPSFVIFLGVRTWWRRRRL</sequence>
<feature type="non-terminal residue" evidence="2">
    <location>
        <position position="1"/>
    </location>
</feature>
<evidence type="ECO:0000313" key="2">
    <source>
        <dbReference type="EMBL" id="SVD45067.1"/>
    </source>
</evidence>
<organism evidence="2">
    <name type="scientific">marine metagenome</name>
    <dbReference type="NCBI Taxonomy" id="408172"/>
    <lineage>
        <taxon>unclassified sequences</taxon>
        <taxon>metagenomes</taxon>
        <taxon>ecological metagenomes</taxon>
    </lineage>
</organism>
<dbReference type="AlphaFoldDB" id="A0A382VF12"/>
<feature type="transmembrane region" description="Helical" evidence="1">
    <location>
        <begin position="51"/>
        <end position="73"/>
    </location>
</feature>
<gene>
    <name evidence="2" type="ORF">METZ01_LOCUS397921</name>
</gene>
<evidence type="ECO:0000256" key="1">
    <source>
        <dbReference type="SAM" id="Phobius"/>
    </source>
</evidence>
<keyword evidence="1" id="KW-1133">Transmembrane helix</keyword>
<proteinExistence type="predicted"/>
<accession>A0A382VF12</accession>
<dbReference type="EMBL" id="UINC01151453">
    <property type="protein sequence ID" value="SVD45067.1"/>
    <property type="molecule type" value="Genomic_DNA"/>
</dbReference>
<protein>
    <submittedName>
        <fullName evidence="2">Uncharacterized protein</fullName>
    </submittedName>
</protein>
<keyword evidence="1" id="KW-0472">Membrane</keyword>